<dbReference type="Proteomes" id="UP000032250">
    <property type="component" value="Unassembled WGS sequence"/>
</dbReference>
<dbReference type="GO" id="GO:0003887">
    <property type="term" value="F:DNA-directed DNA polymerase activity"/>
    <property type="evidence" value="ECO:0007669"/>
    <property type="project" value="UniProtKB-KW"/>
</dbReference>
<dbReference type="InterPro" id="IPR027417">
    <property type="entry name" value="P-loop_NTPase"/>
</dbReference>
<keyword evidence="6" id="KW-0239">DNA-directed DNA polymerase</keyword>
<evidence type="ECO:0000256" key="7">
    <source>
        <dbReference type="ARBA" id="ARBA00034754"/>
    </source>
</evidence>
<dbReference type="InterPro" id="IPR048466">
    <property type="entry name" value="DNA_pol3_delta-like_C"/>
</dbReference>
<dbReference type="EMBL" id="JXSU01000007">
    <property type="protein sequence ID" value="KIS24755.1"/>
    <property type="molecule type" value="Genomic_DNA"/>
</dbReference>
<dbReference type="PANTHER" id="PTHR34388:SF1">
    <property type="entry name" value="DNA POLYMERASE III SUBUNIT DELTA"/>
    <property type="match status" value="1"/>
</dbReference>
<dbReference type="RefSeq" id="WP_003483954.1">
    <property type="nucleotide sequence ID" value="NZ_JXSU01000007.1"/>
</dbReference>
<evidence type="ECO:0000256" key="6">
    <source>
        <dbReference type="ARBA" id="ARBA00022932"/>
    </source>
</evidence>
<organism evidence="11 12">
    <name type="scientific">Clostridium botulinum B2 450</name>
    <dbReference type="NCBI Taxonomy" id="1379739"/>
    <lineage>
        <taxon>Bacteria</taxon>
        <taxon>Bacillati</taxon>
        <taxon>Bacillota</taxon>
        <taxon>Clostridia</taxon>
        <taxon>Eubacteriales</taxon>
        <taxon>Clostridiaceae</taxon>
        <taxon>Clostridium</taxon>
    </lineage>
</organism>
<keyword evidence="5" id="KW-0235">DNA replication</keyword>
<evidence type="ECO:0000256" key="1">
    <source>
        <dbReference type="ARBA" id="ARBA00012417"/>
    </source>
</evidence>
<keyword evidence="4" id="KW-0548">Nucleotidyltransferase</keyword>
<sequence length="343" mass="40546">MLDILEFEQNTKKYINNNCYIFCGHHEQLIKENIKKIIDSNVNNDFKDLNYVQFDGSQLEEFDTVFNACETLPFMSEKKVVLIYRSDFLDDNKGDNKTKKLYKDIDNYIKNIPSHCIFIMYYIMTNKRDKVSYRIKKLDNKACIITIDKIKGANLEKRVEKFFNDRGKKIAKIPLKAFIQTIENENLSYIENEVEKLCTYAMYEEIEKKHIKEMYESIKDEDIFDLINFISEKKPRKAIEILNELMYKGQKINHILVMIEKQFRNLYFVKIGMEEGKTKEELAKELKIHPYGCSVLMSQSKKFTLKQIEKSIELVIETDKKIKTTSVNTQTEVELLIINSICA</sequence>
<dbReference type="NCBIfam" id="TIGR01128">
    <property type="entry name" value="holA"/>
    <property type="match status" value="1"/>
</dbReference>
<dbReference type="InterPro" id="IPR010372">
    <property type="entry name" value="DNA_pol3_delta_N"/>
</dbReference>
<keyword evidence="3" id="KW-0808">Transferase</keyword>
<evidence type="ECO:0000256" key="8">
    <source>
        <dbReference type="ARBA" id="ARBA00049244"/>
    </source>
</evidence>
<comment type="similarity">
    <text evidence="7">Belongs to the DNA polymerase HolA subunit family.</text>
</comment>
<gene>
    <name evidence="11" type="ORF">N495_14630</name>
</gene>
<dbReference type="InterPro" id="IPR005790">
    <property type="entry name" value="DNA_polIII_delta"/>
</dbReference>
<name>A0A0D1BWI6_CLOBO</name>
<protein>
    <recommendedName>
        <fullName evidence="2">DNA polymerase III subunit delta</fullName>
        <ecNumber evidence="1">2.7.7.7</ecNumber>
    </recommendedName>
</protein>
<evidence type="ECO:0000256" key="3">
    <source>
        <dbReference type="ARBA" id="ARBA00022679"/>
    </source>
</evidence>
<proteinExistence type="inferred from homology"/>
<dbReference type="PATRIC" id="fig|1379739.3.peg.3319"/>
<dbReference type="SUPFAM" id="SSF52540">
    <property type="entry name" value="P-loop containing nucleoside triphosphate hydrolases"/>
    <property type="match status" value="1"/>
</dbReference>
<dbReference type="Gene3D" id="3.40.50.300">
    <property type="entry name" value="P-loop containing nucleotide triphosphate hydrolases"/>
    <property type="match status" value="1"/>
</dbReference>
<accession>A0A0D1BWI6</accession>
<evidence type="ECO:0000256" key="5">
    <source>
        <dbReference type="ARBA" id="ARBA00022705"/>
    </source>
</evidence>
<evidence type="ECO:0000256" key="4">
    <source>
        <dbReference type="ARBA" id="ARBA00022695"/>
    </source>
</evidence>
<dbReference type="Pfam" id="PF21694">
    <property type="entry name" value="DNA_pol3_delta_C"/>
    <property type="match status" value="1"/>
</dbReference>
<dbReference type="PANTHER" id="PTHR34388">
    <property type="entry name" value="DNA POLYMERASE III SUBUNIT DELTA"/>
    <property type="match status" value="1"/>
</dbReference>
<evidence type="ECO:0000259" key="10">
    <source>
        <dbReference type="Pfam" id="PF21694"/>
    </source>
</evidence>
<reference evidence="11 12" key="1">
    <citation type="submission" date="2014-06" db="EMBL/GenBank/DDBJ databases">
        <title>Genome characterization of distinct group I Clostridium botulinum lineages.</title>
        <authorList>
            <person name="Giordani F."/>
            <person name="Anselmo A."/>
            <person name="Fillo S."/>
            <person name="Palozzi A.M."/>
            <person name="Fortunato A."/>
            <person name="Gentile B."/>
            <person name="Ciammaruconi A."/>
            <person name="Anniballi F."/>
            <person name="De Medici D."/>
            <person name="Lista F."/>
        </authorList>
    </citation>
    <scope>NUCLEOTIDE SEQUENCE [LARGE SCALE GENOMIC DNA]</scope>
    <source>
        <strain evidence="11 12">B2 450</strain>
    </source>
</reference>
<dbReference type="OrthoDB" id="9775929at2"/>
<comment type="caution">
    <text evidence="11">The sequence shown here is derived from an EMBL/GenBank/DDBJ whole genome shotgun (WGS) entry which is preliminary data.</text>
</comment>
<comment type="catalytic activity">
    <reaction evidence="8">
        <text>DNA(n) + a 2'-deoxyribonucleoside 5'-triphosphate = DNA(n+1) + diphosphate</text>
        <dbReference type="Rhea" id="RHEA:22508"/>
        <dbReference type="Rhea" id="RHEA-COMP:17339"/>
        <dbReference type="Rhea" id="RHEA-COMP:17340"/>
        <dbReference type="ChEBI" id="CHEBI:33019"/>
        <dbReference type="ChEBI" id="CHEBI:61560"/>
        <dbReference type="ChEBI" id="CHEBI:173112"/>
        <dbReference type="EC" id="2.7.7.7"/>
    </reaction>
</comment>
<feature type="domain" description="DNA polymerase III delta N-terminal" evidence="9">
    <location>
        <begin position="20"/>
        <end position="146"/>
    </location>
</feature>
<dbReference type="HOGENOM" id="CLU_044694_2_0_9"/>
<dbReference type="GO" id="GO:0006261">
    <property type="term" value="P:DNA-templated DNA replication"/>
    <property type="evidence" value="ECO:0007669"/>
    <property type="project" value="TreeGrafter"/>
</dbReference>
<dbReference type="Gene3D" id="1.20.272.10">
    <property type="match status" value="1"/>
</dbReference>
<dbReference type="SUPFAM" id="SSF48019">
    <property type="entry name" value="post-AAA+ oligomerization domain-like"/>
    <property type="match status" value="1"/>
</dbReference>
<dbReference type="InterPro" id="IPR008921">
    <property type="entry name" value="DNA_pol3_clamp-load_cplx_C"/>
</dbReference>
<feature type="domain" description="DNA polymerase III delta subunit-like C-terminal" evidence="10">
    <location>
        <begin position="221"/>
        <end position="339"/>
    </location>
</feature>
<dbReference type="AlphaFoldDB" id="A0A0D1BWI6"/>
<evidence type="ECO:0000313" key="12">
    <source>
        <dbReference type="Proteomes" id="UP000032250"/>
    </source>
</evidence>
<evidence type="ECO:0000313" key="11">
    <source>
        <dbReference type="EMBL" id="KIS24755.1"/>
    </source>
</evidence>
<dbReference type="EC" id="2.7.7.7" evidence="1"/>
<dbReference type="Pfam" id="PF06144">
    <property type="entry name" value="DNA_pol3_delta"/>
    <property type="match status" value="1"/>
</dbReference>
<dbReference type="Gene3D" id="1.10.8.60">
    <property type="match status" value="1"/>
</dbReference>
<evidence type="ECO:0000259" key="9">
    <source>
        <dbReference type="Pfam" id="PF06144"/>
    </source>
</evidence>
<dbReference type="GO" id="GO:0009360">
    <property type="term" value="C:DNA polymerase III complex"/>
    <property type="evidence" value="ECO:0007669"/>
    <property type="project" value="InterPro"/>
</dbReference>
<evidence type="ECO:0000256" key="2">
    <source>
        <dbReference type="ARBA" id="ARBA00017703"/>
    </source>
</evidence>
<dbReference type="GO" id="GO:0003677">
    <property type="term" value="F:DNA binding"/>
    <property type="evidence" value="ECO:0007669"/>
    <property type="project" value="InterPro"/>
</dbReference>